<evidence type="ECO:0000256" key="2">
    <source>
        <dbReference type="ARBA" id="ARBA00005912"/>
    </source>
</evidence>
<dbReference type="FunFam" id="1.10.132.20:FF:000017">
    <property type="entry name" value="Ribosome-recycling factor chloroplastic"/>
    <property type="match status" value="1"/>
</dbReference>
<comment type="similarity">
    <text evidence="2">Belongs to the RRF family.</text>
</comment>
<evidence type="ECO:0000313" key="8">
    <source>
        <dbReference type="EMBL" id="JAG99236.1"/>
    </source>
</evidence>
<dbReference type="InterPro" id="IPR002661">
    <property type="entry name" value="Ribosome_recyc_fac"/>
</dbReference>
<evidence type="ECO:0000259" key="7">
    <source>
        <dbReference type="Pfam" id="PF01765"/>
    </source>
</evidence>
<evidence type="ECO:0000256" key="1">
    <source>
        <dbReference type="ARBA" id="ARBA00002952"/>
    </source>
</evidence>
<evidence type="ECO:0000256" key="6">
    <source>
        <dbReference type="SAM" id="Coils"/>
    </source>
</evidence>
<dbReference type="GO" id="GO:0032544">
    <property type="term" value="P:plastid translation"/>
    <property type="evidence" value="ECO:0007669"/>
    <property type="project" value="TreeGrafter"/>
</dbReference>
<evidence type="ECO:0000256" key="3">
    <source>
        <dbReference type="ARBA" id="ARBA00014063"/>
    </source>
</evidence>
<keyword evidence="6" id="KW-0175">Coiled coil</keyword>
<dbReference type="PANTHER" id="PTHR20982">
    <property type="entry name" value="RIBOSOME RECYCLING FACTOR"/>
    <property type="match status" value="1"/>
</dbReference>
<reference evidence="8" key="1">
    <citation type="submission" date="2015-03" db="EMBL/GenBank/DDBJ databases">
        <title>A transcriptome of Araucaria cunninghamii, an australian fine timber species.</title>
        <authorList>
            <person name="Jing Yi C.J.Y."/>
            <person name="Yin San L.Y.S."/>
            <person name="Abdul Karim S.S."/>
            <person name="Wan Azmi N.N."/>
            <person name="Hercus R.R."/>
            <person name="Croft L.L."/>
        </authorList>
    </citation>
    <scope>NUCLEOTIDE SEQUENCE</scope>
    <source>
        <strain evidence="8">MI0301</strain>
        <tissue evidence="8">Leaf</tissue>
    </source>
</reference>
<dbReference type="Pfam" id="PF01765">
    <property type="entry name" value="RRF"/>
    <property type="match status" value="1"/>
</dbReference>
<evidence type="ECO:0000256" key="4">
    <source>
        <dbReference type="ARBA" id="ARBA00022917"/>
    </source>
</evidence>
<dbReference type="Gene3D" id="1.10.132.20">
    <property type="entry name" value="Ribosome-recycling factor"/>
    <property type="match status" value="1"/>
</dbReference>
<feature type="domain" description="Ribosome recycling factor" evidence="7">
    <location>
        <begin position="137"/>
        <end position="211"/>
    </location>
</feature>
<dbReference type="GO" id="GO:0043023">
    <property type="term" value="F:ribosomal large subunit binding"/>
    <property type="evidence" value="ECO:0007669"/>
    <property type="project" value="TreeGrafter"/>
</dbReference>
<dbReference type="InterPro" id="IPR036191">
    <property type="entry name" value="RRF_sf"/>
</dbReference>
<accession>A0A0D6R905</accession>
<organism evidence="8">
    <name type="scientific">Araucaria cunninghamii</name>
    <name type="common">Hoop pine</name>
    <name type="synonym">Moreton Bay pine</name>
    <dbReference type="NCBI Taxonomy" id="56994"/>
    <lineage>
        <taxon>Eukaryota</taxon>
        <taxon>Viridiplantae</taxon>
        <taxon>Streptophyta</taxon>
        <taxon>Embryophyta</taxon>
        <taxon>Tracheophyta</taxon>
        <taxon>Spermatophyta</taxon>
        <taxon>Pinopsida</taxon>
        <taxon>Pinidae</taxon>
        <taxon>Conifers II</taxon>
        <taxon>Araucariales</taxon>
        <taxon>Araucariaceae</taxon>
        <taxon>Araucaria</taxon>
    </lineage>
</organism>
<sequence length="213" mass="23859">MAATFSCSIGGSTIALTKRGPEASLRRRGIVAGYGTKLYTGSNCMHVKISSGRNAHFTRSLASSDNILGKSLTFRFSYQQRIVRTGACRCATYEDIEDAKQSVEGDAKKRMEKTLETLKSNFNAVRTGRASSALLDRIEELLKVVGKLTEESRVAIRNIRRDAIKSYEKLEKEKKLSKDNVRDLSADMQKLTDEFIKKADSLYKEKEKDLMTV</sequence>
<proteinExistence type="inferred from homology"/>
<dbReference type="AlphaFoldDB" id="A0A0D6R905"/>
<keyword evidence="4" id="KW-0648">Protein biosynthesis</keyword>
<feature type="coiled-coil region" evidence="6">
    <location>
        <begin position="160"/>
        <end position="194"/>
    </location>
</feature>
<dbReference type="InterPro" id="IPR023584">
    <property type="entry name" value="Ribosome_recyc_fac_dom"/>
</dbReference>
<dbReference type="GO" id="GO:0009507">
    <property type="term" value="C:chloroplast"/>
    <property type="evidence" value="ECO:0007669"/>
    <property type="project" value="TreeGrafter"/>
</dbReference>
<name>A0A0D6R905_ARACU</name>
<dbReference type="SUPFAM" id="SSF55194">
    <property type="entry name" value="Ribosome recycling factor, RRF"/>
    <property type="match status" value="1"/>
</dbReference>
<dbReference type="EMBL" id="GCKF01004710">
    <property type="protein sequence ID" value="JAG99236.1"/>
    <property type="molecule type" value="Transcribed_RNA"/>
</dbReference>
<protein>
    <recommendedName>
        <fullName evidence="3">Ribosome-recycling factor, chloroplastic</fullName>
    </recommendedName>
    <alternativeName>
        <fullName evidence="5">Ribosome-releasing factor, chloroplastic</fullName>
    </alternativeName>
</protein>
<evidence type="ECO:0000256" key="5">
    <source>
        <dbReference type="ARBA" id="ARBA00032397"/>
    </source>
</evidence>
<comment type="function">
    <text evidence="1">Responsible for the release of ribosomes from messenger RNA at the termination of chloroplastic protein biosynthesis.</text>
</comment>
<dbReference type="PANTHER" id="PTHR20982:SF3">
    <property type="entry name" value="MITOCHONDRIAL RIBOSOME RECYCLING FACTOR PSEUDO 1"/>
    <property type="match status" value="1"/>
</dbReference>